<dbReference type="InterPro" id="IPR002347">
    <property type="entry name" value="SDR_fam"/>
</dbReference>
<dbReference type="Gene3D" id="3.40.50.720">
    <property type="entry name" value="NAD(P)-binding Rossmann-like Domain"/>
    <property type="match status" value="1"/>
</dbReference>
<dbReference type="Proteomes" id="UP001500967">
    <property type="component" value="Unassembled WGS sequence"/>
</dbReference>
<dbReference type="EMBL" id="BAAAGX010000035">
    <property type="protein sequence ID" value="GAA0277386.1"/>
    <property type="molecule type" value="Genomic_DNA"/>
</dbReference>
<evidence type="ECO:0000256" key="2">
    <source>
        <dbReference type="ARBA" id="ARBA00023002"/>
    </source>
</evidence>
<reference evidence="6" key="1">
    <citation type="journal article" date="2019" name="Int. J. Syst. Evol. Microbiol.">
        <title>The Global Catalogue of Microorganisms (GCM) 10K type strain sequencing project: providing services to taxonomists for standard genome sequencing and annotation.</title>
        <authorList>
            <consortium name="The Broad Institute Genomics Platform"/>
            <consortium name="The Broad Institute Genome Sequencing Center for Infectious Disease"/>
            <person name="Wu L."/>
            <person name="Ma J."/>
        </authorList>
    </citation>
    <scope>NUCLEOTIDE SEQUENCE [LARGE SCALE GENOMIC DNA]</scope>
    <source>
        <strain evidence="6">JCM 10425</strain>
    </source>
</reference>
<dbReference type="NCBIfam" id="NF005861">
    <property type="entry name" value="PRK07791.1"/>
    <property type="match status" value="1"/>
</dbReference>
<evidence type="ECO:0000256" key="3">
    <source>
        <dbReference type="RuleBase" id="RU000363"/>
    </source>
</evidence>
<comment type="caution">
    <text evidence="5">The sequence shown here is derived from an EMBL/GenBank/DDBJ whole genome shotgun (WGS) entry which is preliminary data.</text>
</comment>
<keyword evidence="2" id="KW-0560">Oxidoreductase</keyword>
<proteinExistence type="inferred from homology"/>
<feature type="domain" description="Ketoreductase" evidence="4">
    <location>
        <begin position="8"/>
        <end position="202"/>
    </location>
</feature>
<dbReference type="PANTHER" id="PTHR45024:SF2">
    <property type="entry name" value="SCP2 DOMAIN-CONTAINING PROTEIN"/>
    <property type="match status" value="1"/>
</dbReference>
<protein>
    <submittedName>
        <fullName evidence="5">SDR family oxidoreductase</fullName>
    </submittedName>
</protein>
<dbReference type="PRINTS" id="PR00081">
    <property type="entry name" value="GDHRDH"/>
</dbReference>
<evidence type="ECO:0000313" key="5">
    <source>
        <dbReference type="EMBL" id="GAA0277386.1"/>
    </source>
</evidence>
<accession>A0ABP3EVB3</accession>
<dbReference type="PRINTS" id="PR00080">
    <property type="entry name" value="SDRFAMILY"/>
</dbReference>
<dbReference type="Pfam" id="PF00106">
    <property type="entry name" value="adh_short"/>
    <property type="match status" value="1"/>
</dbReference>
<dbReference type="InterPro" id="IPR051687">
    <property type="entry name" value="Peroxisomal_Beta-Oxidation"/>
</dbReference>
<dbReference type="RefSeq" id="WP_344653842.1">
    <property type="nucleotide sequence ID" value="NZ_BAAAGX010000035.1"/>
</dbReference>
<dbReference type="InterPro" id="IPR020904">
    <property type="entry name" value="Sc_DH/Rdtase_CS"/>
</dbReference>
<dbReference type="InterPro" id="IPR036291">
    <property type="entry name" value="NAD(P)-bd_dom_sf"/>
</dbReference>
<name>A0ABP3EVB3_9ACTN</name>
<evidence type="ECO:0000256" key="1">
    <source>
        <dbReference type="ARBA" id="ARBA00006484"/>
    </source>
</evidence>
<dbReference type="SUPFAM" id="SSF51735">
    <property type="entry name" value="NAD(P)-binding Rossmann-fold domains"/>
    <property type="match status" value="1"/>
</dbReference>
<dbReference type="PANTHER" id="PTHR45024">
    <property type="entry name" value="DEHYDROGENASES, SHORT CHAIN"/>
    <property type="match status" value="1"/>
</dbReference>
<gene>
    <name evidence="5" type="ORF">GCM10009539_76480</name>
</gene>
<dbReference type="InterPro" id="IPR057326">
    <property type="entry name" value="KR_dom"/>
</dbReference>
<evidence type="ECO:0000313" key="6">
    <source>
        <dbReference type="Proteomes" id="UP001500967"/>
    </source>
</evidence>
<evidence type="ECO:0000259" key="4">
    <source>
        <dbReference type="SMART" id="SM00822"/>
    </source>
</evidence>
<sequence length="302" mass="30966">MTGILEGRVAIVTGAGRGLGRAHALELARQGARVVVNDLGTSGAGAGTSAGPAEEVVAEIRAAGGEAVANGADVADFAAAEALVHQAVATFGALDVLVNNAGFVRDRMLVNTSEEEWDAVIRVHLKGHFAPLRFAGAYWRQEAKAGRPRAARIVNTSSGAGLQGSVGQGTYSAAKAGIAGLTLVAAEELAPYGVTVNAIAPSARTRMTEGPFAATMAAPAEGFDRMDPANVSPVVAWLASEDSGDVTGRVVEIEGGRICLEDGWRHGPVAELDTRWNAADVGPAVRDLIKASPAPERPYGAR</sequence>
<comment type="similarity">
    <text evidence="1 3">Belongs to the short-chain dehydrogenases/reductases (SDR) family.</text>
</comment>
<organism evidence="5 6">
    <name type="scientific">Cryptosporangium japonicum</name>
    <dbReference type="NCBI Taxonomy" id="80872"/>
    <lineage>
        <taxon>Bacteria</taxon>
        <taxon>Bacillati</taxon>
        <taxon>Actinomycetota</taxon>
        <taxon>Actinomycetes</taxon>
        <taxon>Cryptosporangiales</taxon>
        <taxon>Cryptosporangiaceae</taxon>
        <taxon>Cryptosporangium</taxon>
    </lineage>
</organism>
<keyword evidence="6" id="KW-1185">Reference proteome</keyword>
<dbReference type="SMART" id="SM00822">
    <property type="entry name" value="PKS_KR"/>
    <property type="match status" value="1"/>
</dbReference>
<dbReference type="PROSITE" id="PS00061">
    <property type="entry name" value="ADH_SHORT"/>
    <property type="match status" value="1"/>
</dbReference>